<dbReference type="eggNOG" id="ENOG50337CF">
    <property type="taxonomic scope" value="Bacteria"/>
</dbReference>
<dbReference type="HOGENOM" id="CLU_1585690_0_0_0"/>
<dbReference type="OrthoDB" id="13451at2"/>
<keyword evidence="2" id="KW-1185">Reference proteome</keyword>
<dbReference type="AlphaFoldDB" id="E8T2S8"/>
<dbReference type="RefSeq" id="WP_013536789.1">
    <property type="nucleotide sequence ID" value="NC_014926.1"/>
</dbReference>
<dbReference type="KEGG" id="tam:Theam_0029"/>
<evidence type="ECO:0000313" key="2">
    <source>
        <dbReference type="Proteomes" id="UP000006362"/>
    </source>
</evidence>
<organism evidence="1 2">
    <name type="scientific">Thermovibrio ammonificans (strain DSM 15698 / JCM 12110 / HB-1)</name>
    <dbReference type="NCBI Taxonomy" id="648996"/>
    <lineage>
        <taxon>Bacteria</taxon>
        <taxon>Pseudomonadati</taxon>
        <taxon>Aquificota</taxon>
        <taxon>Aquificia</taxon>
        <taxon>Desulfurobacteriales</taxon>
        <taxon>Desulfurobacteriaceae</taxon>
        <taxon>Thermovibrio</taxon>
    </lineage>
</organism>
<gene>
    <name evidence="1" type="ordered locus">Theam_0029</name>
</gene>
<dbReference type="EMBL" id="CP002444">
    <property type="protein sequence ID" value="ADU96003.1"/>
    <property type="molecule type" value="Genomic_DNA"/>
</dbReference>
<evidence type="ECO:0000313" key="1">
    <source>
        <dbReference type="EMBL" id="ADU96003.1"/>
    </source>
</evidence>
<dbReference type="STRING" id="648996.Theam_0029"/>
<dbReference type="Proteomes" id="UP000006362">
    <property type="component" value="Chromosome"/>
</dbReference>
<proteinExistence type="predicted"/>
<reference evidence="1" key="1">
    <citation type="submission" date="2011-01" db="EMBL/GenBank/DDBJ databases">
        <title>Complete sequence of chromosome of Thermovibrio ammonificans HB-1.</title>
        <authorList>
            <consortium name="US DOE Joint Genome Institute"/>
            <person name="Lucas S."/>
            <person name="Copeland A."/>
            <person name="Lapidus A."/>
            <person name="Cheng J.-F."/>
            <person name="Goodwin L."/>
            <person name="Pitluck S."/>
            <person name="Davenport K."/>
            <person name="Detter J.C."/>
            <person name="Han C."/>
            <person name="Tapia R."/>
            <person name="Land M."/>
            <person name="Hauser L."/>
            <person name="Kyrpides N."/>
            <person name="Ivanova N."/>
            <person name="Ovchinnikova G."/>
            <person name="Vetriani C."/>
            <person name="Woyke T."/>
        </authorList>
    </citation>
    <scope>NUCLEOTIDE SEQUENCE [LARGE SCALE GENOMIC DNA]</scope>
    <source>
        <strain evidence="1">HB-1</strain>
    </source>
</reference>
<sequence length="168" mass="20150">MRTDTVIKRLRLAMEHIAAGNVMAAFKVIQDTERSLREDLERKKSKSREPEVRELIAWYRELWNNEPPELLRFSDPWKVIARHFKDLIKIYRNNNLDTDTLRYEYEAFKDANPKLIGWKKKLLGDRGIVQFRYVLPRWKGDTSGKKWTTEENERGLDHYLQKIDEPGF</sequence>
<accession>E8T2S8</accession>
<name>E8T2S8_THEA1</name>
<protein>
    <submittedName>
        <fullName evidence="1">Uncharacterized protein</fullName>
    </submittedName>
</protein>